<evidence type="ECO:0000256" key="3">
    <source>
        <dbReference type="ARBA" id="ARBA00022741"/>
    </source>
</evidence>
<dbReference type="PROSITE" id="PS50893">
    <property type="entry name" value="ABC_TRANSPORTER_2"/>
    <property type="match status" value="2"/>
</dbReference>
<evidence type="ECO:0000313" key="5">
    <source>
        <dbReference type="EMBL" id="AWB93715.1"/>
    </source>
</evidence>
<dbReference type="PANTHER" id="PTHR43790">
    <property type="entry name" value="CARBOHYDRATE TRANSPORT ATP-BINDING PROTEIN MG119-RELATED"/>
    <property type="match status" value="1"/>
</dbReference>
<dbReference type="GO" id="GO:0016887">
    <property type="term" value="F:ATP hydrolysis activity"/>
    <property type="evidence" value="ECO:0007669"/>
    <property type="project" value="InterPro"/>
</dbReference>
<dbReference type="InterPro" id="IPR027417">
    <property type="entry name" value="P-loop_NTPase"/>
</dbReference>
<dbReference type="AlphaFoldDB" id="A0A2S0WQT2"/>
<dbReference type="InterPro" id="IPR003593">
    <property type="entry name" value="AAA+_ATPase"/>
</dbReference>
<dbReference type="SMART" id="SM00382">
    <property type="entry name" value="AAA"/>
    <property type="match status" value="2"/>
</dbReference>
<keyword evidence="3" id="KW-0547">Nucleotide-binding</keyword>
<gene>
    <name evidence="5" type="ORF">C3E78_16675</name>
</gene>
<dbReference type="OrthoDB" id="3651648at2"/>
<dbReference type="Proteomes" id="UP000244384">
    <property type="component" value="Chromosome"/>
</dbReference>
<dbReference type="Gene3D" id="3.40.50.300">
    <property type="entry name" value="P-loop containing nucleotide triphosphate hydrolases"/>
    <property type="match status" value="2"/>
</dbReference>
<accession>A0A2S0WQT2</accession>
<dbReference type="PANTHER" id="PTHR43790:SF9">
    <property type="entry name" value="GALACTOFURANOSE TRANSPORTER ATP-BINDING PROTEIN YTFR"/>
    <property type="match status" value="1"/>
</dbReference>
<name>A0A2S0WQT2_9ACTN</name>
<dbReference type="GO" id="GO:0005524">
    <property type="term" value="F:ATP binding"/>
    <property type="evidence" value="ECO:0007669"/>
    <property type="project" value="UniProtKB-KW"/>
</dbReference>
<dbReference type="KEGG" id="aez:C3E78_16675"/>
<dbReference type="CDD" id="cd03215">
    <property type="entry name" value="ABC_Carb_Monos_II"/>
    <property type="match status" value="1"/>
</dbReference>
<evidence type="ECO:0000256" key="4">
    <source>
        <dbReference type="ARBA" id="ARBA00022840"/>
    </source>
</evidence>
<accession>A0A5F2ELT3</accession>
<keyword evidence="2" id="KW-0677">Repeat</keyword>
<dbReference type="EMBL" id="CP026952">
    <property type="protein sequence ID" value="AWB93715.1"/>
    <property type="molecule type" value="Genomic_DNA"/>
</dbReference>
<keyword evidence="4 5" id="KW-0067">ATP-binding</keyword>
<dbReference type="CDD" id="cd03216">
    <property type="entry name" value="ABC_Carb_Monos_I"/>
    <property type="match status" value="1"/>
</dbReference>
<dbReference type="InterPro" id="IPR003439">
    <property type="entry name" value="ABC_transporter-like_ATP-bd"/>
</dbReference>
<sequence length="512" mass="54327">MSVHDDAVRTTPLVEVVGAVRRYPGVVALRGVDLTIHAGEVLSLTGENGSGKSTLAKIIGGVEQPDEGRILVDGRQTVITDPSAARDLGIVMISQELTLAPSLTVAENIMMGRLPRRGGRVDWSSARRQAREVLDQLDVHISVDVPVRELSVELQQEVEIARAISSQARLLILDEATSSLSEAATDRLLELVRLQAQRGVAVLMISHRMPELYSTAQRATVLRDGTLVGSVPLPSTPEAQLVRMMVGRDLGDYYGSREVTIGETVLEVDGLVSADGEMSPTSFTVSAGEVLGVAGLVGSGKAQLAMSLGGAIPASGTVRVRGKDVALGDPRRVIAAGIGYVPDDRRKSALLPVRSVSDNLSVSWLRRLGRGGIIRTSVERRRVKDAIERYGVKTSSPGKRITLLSGGNQQKVILGRTFALGCDVYVLSEPTRGVDVGSKSAIYAMLHELASSGAAVIVVSSELPELIGLSDRILVFFRGSVCGELTGDDISEQTIGDLAVSGRVHANDVLNS</sequence>
<dbReference type="Pfam" id="PF00005">
    <property type="entry name" value="ABC_tran"/>
    <property type="match status" value="2"/>
</dbReference>
<dbReference type="RefSeq" id="WP_108580348.1">
    <property type="nucleotide sequence ID" value="NZ_CP026952.1"/>
</dbReference>
<evidence type="ECO:0000313" key="6">
    <source>
        <dbReference type="Proteomes" id="UP000244384"/>
    </source>
</evidence>
<dbReference type="InterPro" id="IPR050107">
    <property type="entry name" value="ABC_carbohydrate_import_ATPase"/>
</dbReference>
<dbReference type="PROSITE" id="PS00211">
    <property type="entry name" value="ABC_TRANSPORTER_1"/>
    <property type="match status" value="1"/>
</dbReference>
<organism evidence="5 6">
    <name type="scientific">Aeromicrobium chenweiae</name>
    <dbReference type="NCBI Taxonomy" id="2079793"/>
    <lineage>
        <taxon>Bacteria</taxon>
        <taxon>Bacillati</taxon>
        <taxon>Actinomycetota</taxon>
        <taxon>Actinomycetes</taxon>
        <taxon>Propionibacteriales</taxon>
        <taxon>Nocardioidaceae</taxon>
        <taxon>Aeromicrobium</taxon>
    </lineage>
</organism>
<dbReference type="InterPro" id="IPR017871">
    <property type="entry name" value="ABC_transporter-like_CS"/>
</dbReference>
<evidence type="ECO:0000256" key="1">
    <source>
        <dbReference type="ARBA" id="ARBA00022448"/>
    </source>
</evidence>
<evidence type="ECO:0000256" key="2">
    <source>
        <dbReference type="ARBA" id="ARBA00022737"/>
    </source>
</evidence>
<dbReference type="SUPFAM" id="SSF52540">
    <property type="entry name" value="P-loop containing nucleoside triphosphate hydrolases"/>
    <property type="match status" value="2"/>
</dbReference>
<keyword evidence="1" id="KW-0813">Transport</keyword>
<reference evidence="6" key="1">
    <citation type="submission" date="2018-01" db="EMBL/GenBank/DDBJ databases">
        <authorList>
            <person name="Li J."/>
        </authorList>
    </citation>
    <scope>NUCLEOTIDE SEQUENCE [LARGE SCALE GENOMIC DNA]</scope>
    <source>
        <strain evidence="6">592</strain>
    </source>
</reference>
<proteinExistence type="predicted"/>
<protein>
    <submittedName>
        <fullName evidence="5">Sugar ABC transporter ATP-binding protein</fullName>
    </submittedName>
</protein>
<keyword evidence="6" id="KW-1185">Reference proteome</keyword>